<dbReference type="PANTHER" id="PTHR45835:SF91">
    <property type="entry name" value="RETROTRANSPOSON, TY3-GYPSY SUBCLASS-LIKE PROTEIN"/>
    <property type="match status" value="1"/>
</dbReference>
<name>A0AAF0QEZ9_SOLVR</name>
<dbReference type="GO" id="GO:0015074">
    <property type="term" value="P:DNA integration"/>
    <property type="evidence" value="ECO:0007669"/>
    <property type="project" value="InterPro"/>
</dbReference>
<dbReference type="EMBL" id="CP133614">
    <property type="protein sequence ID" value="WMV18649.1"/>
    <property type="molecule type" value="Genomic_DNA"/>
</dbReference>
<dbReference type="AlphaFoldDB" id="A0AAF0QEZ9"/>
<dbReference type="PANTHER" id="PTHR45835">
    <property type="entry name" value="YALI0A06105P"/>
    <property type="match status" value="1"/>
</dbReference>
<dbReference type="PROSITE" id="PS50994">
    <property type="entry name" value="INTEGRASE"/>
    <property type="match status" value="1"/>
</dbReference>
<evidence type="ECO:0000259" key="1">
    <source>
        <dbReference type="PROSITE" id="PS50994"/>
    </source>
</evidence>
<sequence length="128" mass="15129">MMKLSHFLPVKTSFTSENYAKLYIREMVKLYGVSFSIISNRGTKFTSQFWKSFQKGLSTQVKHSMTFHPQTDGQAERTSHTFDYMLKAYVIDFKGNWDVHLPLIEFAYNNSYHFSIRMAPFEALYSRR</sequence>
<accession>A0AAF0QEZ9</accession>
<proteinExistence type="predicted"/>
<gene>
    <name evidence="2" type="ORF">MTR67_012034</name>
</gene>
<dbReference type="InterPro" id="IPR001584">
    <property type="entry name" value="Integrase_cat-core"/>
</dbReference>
<dbReference type="InterPro" id="IPR012337">
    <property type="entry name" value="RNaseH-like_sf"/>
</dbReference>
<dbReference type="InterPro" id="IPR036397">
    <property type="entry name" value="RNaseH_sf"/>
</dbReference>
<feature type="domain" description="Integrase catalytic" evidence="1">
    <location>
        <begin position="1"/>
        <end position="128"/>
    </location>
</feature>
<dbReference type="Gene3D" id="3.30.420.10">
    <property type="entry name" value="Ribonuclease H-like superfamily/Ribonuclease H"/>
    <property type="match status" value="1"/>
</dbReference>
<dbReference type="Proteomes" id="UP001234989">
    <property type="component" value="Chromosome 3"/>
</dbReference>
<keyword evidence="3" id="KW-1185">Reference proteome</keyword>
<organism evidence="2 3">
    <name type="scientific">Solanum verrucosum</name>
    <dbReference type="NCBI Taxonomy" id="315347"/>
    <lineage>
        <taxon>Eukaryota</taxon>
        <taxon>Viridiplantae</taxon>
        <taxon>Streptophyta</taxon>
        <taxon>Embryophyta</taxon>
        <taxon>Tracheophyta</taxon>
        <taxon>Spermatophyta</taxon>
        <taxon>Magnoliopsida</taxon>
        <taxon>eudicotyledons</taxon>
        <taxon>Gunneridae</taxon>
        <taxon>Pentapetalae</taxon>
        <taxon>asterids</taxon>
        <taxon>lamiids</taxon>
        <taxon>Solanales</taxon>
        <taxon>Solanaceae</taxon>
        <taxon>Solanoideae</taxon>
        <taxon>Solaneae</taxon>
        <taxon>Solanum</taxon>
    </lineage>
</organism>
<dbReference type="GO" id="GO:0003676">
    <property type="term" value="F:nucleic acid binding"/>
    <property type="evidence" value="ECO:0007669"/>
    <property type="project" value="InterPro"/>
</dbReference>
<reference evidence="2" key="1">
    <citation type="submission" date="2023-08" db="EMBL/GenBank/DDBJ databases">
        <title>A de novo genome assembly of Solanum verrucosum Schlechtendal, a Mexican diploid species geographically isolated from the other diploid A-genome species in potato relatives.</title>
        <authorList>
            <person name="Hosaka K."/>
        </authorList>
    </citation>
    <scope>NUCLEOTIDE SEQUENCE</scope>
    <source>
        <tissue evidence="2">Young leaves</tissue>
    </source>
</reference>
<protein>
    <recommendedName>
        <fullName evidence="1">Integrase catalytic domain-containing protein</fullName>
    </recommendedName>
</protein>
<evidence type="ECO:0000313" key="2">
    <source>
        <dbReference type="EMBL" id="WMV18649.1"/>
    </source>
</evidence>
<dbReference type="SUPFAM" id="SSF53098">
    <property type="entry name" value="Ribonuclease H-like"/>
    <property type="match status" value="1"/>
</dbReference>
<evidence type="ECO:0000313" key="3">
    <source>
        <dbReference type="Proteomes" id="UP001234989"/>
    </source>
</evidence>